<feature type="compositionally biased region" description="Basic and acidic residues" evidence="1">
    <location>
        <begin position="268"/>
        <end position="284"/>
    </location>
</feature>
<feature type="region of interest" description="Disordered" evidence="1">
    <location>
        <begin position="454"/>
        <end position="474"/>
    </location>
</feature>
<evidence type="ECO:0000259" key="4">
    <source>
        <dbReference type="PROSITE" id="PS51016"/>
    </source>
</evidence>
<dbReference type="InterPro" id="IPR000198">
    <property type="entry name" value="RhoGAP_dom"/>
</dbReference>
<feature type="compositionally biased region" description="Polar residues" evidence="1">
    <location>
        <begin position="162"/>
        <end position="183"/>
    </location>
</feature>
<dbReference type="EMBL" id="KN881676">
    <property type="protein sequence ID" value="KIY50379.1"/>
    <property type="molecule type" value="Genomic_DNA"/>
</dbReference>
<evidence type="ECO:0000313" key="5">
    <source>
        <dbReference type="EMBL" id="KIY50379.1"/>
    </source>
</evidence>
<feature type="domain" description="Rho-GAP" evidence="3">
    <location>
        <begin position="605"/>
        <end position="794"/>
    </location>
</feature>
<dbReference type="SUPFAM" id="SSF51045">
    <property type="entry name" value="WW domain"/>
    <property type="match status" value="1"/>
</dbReference>
<name>A0A0D7AGX9_9AGAR</name>
<dbReference type="FunFam" id="1.10.555.10:FF:000045">
    <property type="entry name" value="RhoGAP domain containing protein"/>
    <property type="match status" value="1"/>
</dbReference>
<dbReference type="PANTHER" id="PTHR45876">
    <property type="entry name" value="FI04035P"/>
    <property type="match status" value="1"/>
</dbReference>
<dbReference type="Pfam" id="PF00620">
    <property type="entry name" value="RhoGAP"/>
    <property type="match status" value="1"/>
</dbReference>
<feature type="domain" description="WW" evidence="2">
    <location>
        <begin position="113"/>
        <end position="141"/>
    </location>
</feature>
<dbReference type="Gene3D" id="1.25.40.530">
    <property type="entry name" value="MyTH4 domain"/>
    <property type="match status" value="1"/>
</dbReference>
<proteinExistence type="predicted"/>
<dbReference type="PROSITE" id="PS51016">
    <property type="entry name" value="MYTH4"/>
    <property type="match status" value="1"/>
</dbReference>
<reference evidence="5 6" key="1">
    <citation type="journal article" date="2015" name="Fungal Genet. Biol.">
        <title>Evolution of novel wood decay mechanisms in Agaricales revealed by the genome sequences of Fistulina hepatica and Cylindrobasidium torrendii.</title>
        <authorList>
            <person name="Floudas D."/>
            <person name="Held B.W."/>
            <person name="Riley R."/>
            <person name="Nagy L.G."/>
            <person name="Koehler G."/>
            <person name="Ransdell A.S."/>
            <person name="Younus H."/>
            <person name="Chow J."/>
            <person name="Chiniquy J."/>
            <person name="Lipzen A."/>
            <person name="Tritt A."/>
            <person name="Sun H."/>
            <person name="Haridas S."/>
            <person name="LaButti K."/>
            <person name="Ohm R.A."/>
            <person name="Kues U."/>
            <person name="Blanchette R.A."/>
            <person name="Grigoriev I.V."/>
            <person name="Minto R.E."/>
            <person name="Hibbett D.S."/>
        </authorList>
    </citation>
    <scope>NUCLEOTIDE SEQUENCE [LARGE SCALE GENOMIC DNA]</scope>
    <source>
        <strain evidence="5 6">ATCC 64428</strain>
    </source>
</reference>
<dbReference type="InterPro" id="IPR000857">
    <property type="entry name" value="MyTH4_dom"/>
</dbReference>
<dbReference type="InterPro" id="IPR008936">
    <property type="entry name" value="Rho_GTPase_activation_prot"/>
</dbReference>
<evidence type="ECO:0000313" key="6">
    <source>
        <dbReference type="Proteomes" id="UP000054144"/>
    </source>
</evidence>
<feature type="compositionally biased region" description="Polar residues" evidence="1">
    <location>
        <begin position="464"/>
        <end position="474"/>
    </location>
</feature>
<keyword evidence="6" id="KW-1185">Reference proteome</keyword>
<feature type="compositionally biased region" description="Polar residues" evidence="1">
    <location>
        <begin position="23"/>
        <end position="32"/>
    </location>
</feature>
<evidence type="ECO:0000259" key="2">
    <source>
        <dbReference type="PROSITE" id="PS50020"/>
    </source>
</evidence>
<dbReference type="PANTHER" id="PTHR45876:SF8">
    <property type="entry name" value="FI04035P"/>
    <property type="match status" value="1"/>
</dbReference>
<dbReference type="GO" id="GO:0005737">
    <property type="term" value="C:cytoplasm"/>
    <property type="evidence" value="ECO:0007669"/>
    <property type="project" value="TreeGrafter"/>
</dbReference>
<dbReference type="PROSITE" id="PS50238">
    <property type="entry name" value="RHOGAP"/>
    <property type="match status" value="1"/>
</dbReference>
<dbReference type="Gene3D" id="1.10.555.10">
    <property type="entry name" value="Rho GTPase activation protein"/>
    <property type="match status" value="1"/>
</dbReference>
<dbReference type="GO" id="GO:0007165">
    <property type="term" value="P:signal transduction"/>
    <property type="evidence" value="ECO:0007669"/>
    <property type="project" value="InterPro"/>
</dbReference>
<organism evidence="5 6">
    <name type="scientific">Fistulina hepatica ATCC 64428</name>
    <dbReference type="NCBI Taxonomy" id="1128425"/>
    <lineage>
        <taxon>Eukaryota</taxon>
        <taxon>Fungi</taxon>
        <taxon>Dikarya</taxon>
        <taxon>Basidiomycota</taxon>
        <taxon>Agaricomycotina</taxon>
        <taxon>Agaricomycetes</taxon>
        <taxon>Agaricomycetidae</taxon>
        <taxon>Agaricales</taxon>
        <taxon>Fistulinaceae</taxon>
        <taxon>Fistulina</taxon>
    </lineage>
</organism>
<evidence type="ECO:0000259" key="3">
    <source>
        <dbReference type="PROSITE" id="PS50238"/>
    </source>
</evidence>
<dbReference type="CDD" id="cd00201">
    <property type="entry name" value="WW"/>
    <property type="match status" value="1"/>
</dbReference>
<dbReference type="Gene3D" id="2.20.70.10">
    <property type="match status" value="1"/>
</dbReference>
<feature type="compositionally biased region" description="Polar residues" evidence="1">
    <location>
        <begin position="202"/>
        <end position="215"/>
    </location>
</feature>
<feature type="compositionally biased region" description="Polar residues" evidence="1">
    <location>
        <begin position="252"/>
        <end position="266"/>
    </location>
</feature>
<dbReference type="Pfam" id="PF00784">
    <property type="entry name" value="MyTH4"/>
    <property type="match status" value="1"/>
</dbReference>
<feature type="compositionally biased region" description="Basic and acidic residues" evidence="1">
    <location>
        <begin position="291"/>
        <end position="301"/>
    </location>
</feature>
<dbReference type="InterPro" id="IPR001202">
    <property type="entry name" value="WW_dom"/>
</dbReference>
<dbReference type="InterPro" id="IPR036020">
    <property type="entry name" value="WW_dom_sf"/>
</dbReference>
<dbReference type="SUPFAM" id="SSF48350">
    <property type="entry name" value="GTPase activation domain, GAP"/>
    <property type="match status" value="1"/>
</dbReference>
<evidence type="ECO:0000256" key="1">
    <source>
        <dbReference type="SAM" id="MobiDB-lite"/>
    </source>
</evidence>
<protein>
    <recommendedName>
        <fullName evidence="7">RhoGAP-domain-containing protein</fullName>
    </recommendedName>
</protein>
<dbReference type="OrthoDB" id="437889at2759"/>
<dbReference type="AlphaFoldDB" id="A0A0D7AGX9"/>
<accession>A0A0D7AGX9</accession>
<feature type="region of interest" description="Disordered" evidence="1">
    <location>
        <begin position="162"/>
        <end position="308"/>
    </location>
</feature>
<feature type="region of interest" description="Disordered" evidence="1">
    <location>
        <begin position="1"/>
        <end position="65"/>
    </location>
</feature>
<dbReference type="InterPro" id="IPR038185">
    <property type="entry name" value="MyTH4_dom_sf"/>
</dbReference>
<evidence type="ECO:0008006" key="7">
    <source>
        <dbReference type="Google" id="ProtNLM"/>
    </source>
</evidence>
<dbReference type="GO" id="GO:0005096">
    <property type="term" value="F:GTPase activator activity"/>
    <property type="evidence" value="ECO:0007669"/>
    <property type="project" value="TreeGrafter"/>
</dbReference>
<gene>
    <name evidence="5" type="ORF">FISHEDRAFT_39699</name>
</gene>
<dbReference type="GO" id="GO:0005856">
    <property type="term" value="C:cytoskeleton"/>
    <property type="evidence" value="ECO:0007669"/>
    <property type="project" value="InterPro"/>
</dbReference>
<dbReference type="Proteomes" id="UP000054144">
    <property type="component" value="Unassembled WGS sequence"/>
</dbReference>
<dbReference type="SMART" id="SM00139">
    <property type="entry name" value="MyTH4"/>
    <property type="match status" value="1"/>
</dbReference>
<dbReference type="PROSITE" id="PS50020">
    <property type="entry name" value="WW_DOMAIN_2"/>
    <property type="match status" value="1"/>
</dbReference>
<feature type="compositionally biased region" description="Low complexity" evidence="1">
    <location>
        <begin position="33"/>
        <end position="51"/>
    </location>
</feature>
<dbReference type="SMART" id="SM00324">
    <property type="entry name" value="RhoGAP"/>
    <property type="match status" value="1"/>
</dbReference>
<sequence length="824" mass="90419">MSLAVGAPTQTDSSAIDPKDASFTRQASSSSITSKPSVAPSVVVTSTAPRTSVPPSPSTPRPEEPAWGANFWVTLVDPATQTSFYACPATGEVSWDPPIGNFVLPPSADGEWWELSDESRGGIPYYYQTKTGETVWERPFGFVIPLGILQNTAVGRRLSRTTSDIFPQSSSTDTNSAPQSNPPNRRDGNARKRSSRSLSAKPNGTSSSNVPSTPRRSFLGDQNTHHTHTRLATSGSLPPIPGSPYVTDASRPGTSTSVRKSPSSPRANKPDPENTKTIGKDSRRGMGAQSRQRDSPPDKRTPNSTLGKDTHEIRIMALCCLLCPYYIPAATMAMSPVKNRAAGKPIPVVSTPISVSFAGSGAESTTTLRSGAIPTLPHDLANDIQQFSESDYARQYFSTHHTGIIFRRKVPVAQMMTWQKGLLTAPLLSLNRSLHRNAIKTFKTIQRLMGDREEERPQMWRGQSDASATASVSNGSIHSLTSSGIIEQRWLLGEGLAHGELRDEIYCQVMKQLNGNPRTESVFKGWQLICVLLMTFPPSKNFETNLRAFIQRHTGQKEGRIDVMAKYCLRRLAFICRKGPRGKTPSASEIETVADAAFNPSTFGESLDAIIRLQERNYPHQKVPIILPFLADGILALGGTKSEGIFRVAGDSDLVSELKLRIDRGYYTLDGINDPHVLASLMKLWLRELCDPLVPEEMYNECITSAQDAGACVRIVHRLPTVNRRVALFVISFLQLFLDEKTQSLTKMTPANLALVMAPNLLRCNSDSMSVVFTNARFEQEFVLNLLLHLKCNEVDVDFSPTHGLGAVEPISRPSKSRSRRPAY</sequence>
<feature type="domain" description="MyTH4" evidence="4">
    <location>
        <begin position="418"/>
        <end position="594"/>
    </location>
</feature>